<comment type="caution">
    <text evidence="1">The sequence shown here is derived from an EMBL/GenBank/DDBJ whole genome shotgun (WGS) entry which is preliminary data.</text>
</comment>
<evidence type="ECO:0000313" key="2">
    <source>
        <dbReference type="Proteomes" id="UP000023555"/>
    </source>
</evidence>
<sequence>MLRTSTRMKMPLGFWEGLRQLGVAPHDVIRKAQLPIALMTEPTVSLAQYYGIW</sequence>
<dbReference type="EMBL" id="AYKQ01000008">
    <property type="protein sequence ID" value="EWH34212.1"/>
    <property type="molecule type" value="Genomic_DNA"/>
</dbReference>
<reference evidence="1 2" key="1">
    <citation type="journal article" date="2015" name="Stand. Genomic Sci.">
        <title>Genome sequence and description of the mosquitocidal and heavy metal tolerant strain Lysinibacillus sphaericus CBAM5.</title>
        <authorList>
            <person name="Pena-Montenegro T.D."/>
            <person name="Lozano L."/>
            <person name="Dussan J."/>
        </authorList>
    </citation>
    <scope>NUCLEOTIDE SEQUENCE [LARGE SCALE GENOMIC DNA]</scope>
    <source>
        <strain evidence="1 2">CBAM5</strain>
    </source>
</reference>
<name>W7RRF8_LYSSH</name>
<proteinExistence type="predicted"/>
<organism evidence="1 2">
    <name type="scientific">Lysinibacillus sphaericus CBAM5</name>
    <dbReference type="NCBI Taxonomy" id="1400869"/>
    <lineage>
        <taxon>Bacteria</taxon>
        <taxon>Bacillati</taxon>
        <taxon>Bacillota</taxon>
        <taxon>Bacilli</taxon>
        <taxon>Bacillales</taxon>
        <taxon>Bacillaceae</taxon>
        <taxon>Lysinibacillus</taxon>
    </lineage>
</organism>
<dbReference type="AlphaFoldDB" id="W7RRF8"/>
<dbReference type="HOGENOM" id="CLU_3063148_0_0_9"/>
<accession>W7RRF8</accession>
<dbReference type="Proteomes" id="UP000023555">
    <property type="component" value="Unassembled WGS sequence"/>
</dbReference>
<evidence type="ECO:0000313" key="1">
    <source>
        <dbReference type="EMBL" id="EWH34212.1"/>
    </source>
</evidence>
<gene>
    <name evidence="1" type="ORF">P799_08110</name>
</gene>
<protein>
    <submittedName>
        <fullName evidence="1">Uncharacterized protein</fullName>
    </submittedName>
</protein>